<sequence>MIIEKRYRRKIYEELFKEGVYIVKDERFNYNCEKFIALKILKGLLSKGFVNEIYSWKYHYFVLNQEGLEYVRKLLNLPNGVVPNTHKIPNVSN</sequence>
<dbReference type="GO" id="GO:0022627">
    <property type="term" value="C:cytosolic small ribosomal subunit"/>
    <property type="evidence" value="ECO:0007669"/>
    <property type="project" value="TreeGrafter"/>
</dbReference>
<dbReference type="EMBL" id="AF165818">
    <property type="protein sequence ID" value="AAK39832.1"/>
    <property type="molecule type" value="Genomic_DNA"/>
</dbReference>
<dbReference type="GeneID" id="857320"/>
<evidence type="ECO:0000313" key="7">
    <source>
        <dbReference type="EMBL" id="AAK39832.1"/>
    </source>
</evidence>
<geneLocation type="nucleomorph" evidence="7"/>
<dbReference type="RefSeq" id="XP_001713537.1">
    <property type="nucleotide sequence ID" value="XM_001713485.1"/>
</dbReference>
<comment type="similarity">
    <text evidence="2">Belongs to the eukaryotic ribosomal protein eS10 family.</text>
</comment>
<keyword evidence="4 7" id="KW-0689">Ribosomal protein</keyword>
<proteinExistence type="inferred from homology"/>
<dbReference type="AlphaFoldDB" id="Q98RW8"/>
<dbReference type="Pfam" id="PF03501">
    <property type="entry name" value="S10_plectin"/>
    <property type="match status" value="1"/>
</dbReference>
<accession>Q98RW8</accession>
<evidence type="ECO:0000256" key="5">
    <source>
        <dbReference type="ARBA" id="ARBA00023274"/>
    </source>
</evidence>
<comment type="subcellular location">
    <subcellularLocation>
        <location evidence="1">Cytoplasm</location>
    </subcellularLocation>
</comment>
<evidence type="ECO:0000256" key="1">
    <source>
        <dbReference type="ARBA" id="ARBA00004496"/>
    </source>
</evidence>
<dbReference type="InterPro" id="IPR037447">
    <property type="entry name" value="Ribosomal_eS10"/>
</dbReference>
<keyword evidence="7" id="KW-0542">Nucleomorph</keyword>
<dbReference type="Gene3D" id="1.10.10.10">
    <property type="entry name" value="Winged helix-like DNA-binding domain superfamily/Winged helix DNA-binding domain"/>
    <property type="match status" value="1"/>
</dbReference>
<evidence type="ECO:0000256" key="3">
    <source>
        <dbReference type="ARBA" id="ARBA00022490"/>
    </source>
</evidence>
<keyword evidence="5" id="KW-0687">Ribonucleoprotein</keyword>
<dbReference type="InterPro" id="IPR005326">
    <property type="entry name" value="Plectin_eS10_N"/>
</dbReference>
<keyword evidence="3" id="KW-0963">Cytoplasm</keyword>
<gene>
    <name evidence="7" type="primary">rps10B</name>
</gene>
<protein>
    <submittedName>
        <fullName evidence="7">40S ribosomal protein S10B</fullName>
    </submittedName>
</protein>
<evidence type="ECO:0000256" key="4">
    <source>
        <dbReference type="ARBA" id="ARBA00022980"/>
    </source>
</evidence>
<name>Q98RW8_GUITH</name>
<organism evidence="7 8">
    <name type="scientific">Guillardia theta</name>
    <name type="common">Cryptophyte</name>
    <name type="synonym">Cryptomonas phi</name>
    <dbReference type="NCBI Taxonomy" id="55529"/>
    <lineage>
        <taxon>Eukaryota</taxon>
        <taxon>Cryptophyceae</taxon>
        <taxon>Pyrenomonadales</taxon>
        <taxon>Geminigeraceae</taxon>
        <taxon>Guillardia</taxon>
    </lineage>
</organism>
<dbReference type="PIR" id="E90087">
    <property type="entry name" value="E90087"/>
</dbReference>
<dbReference type="Proteomes" id="UP000242167">
    <property type="component" value="Nucleomorph 1"/>
</dbReference>
<dbReference type="GO" id="GO:0003735">
    <property type="term" value="F:structural constituent of ribosome"/>
    <property type="evidence" value="ECO:0007669"/>
    <property type="project" value="TreeGrafter"/>
</dbReference>
<reference evidence="7 8" key="1">
    <citation type="journal article" date="2001" name="Nature">
        <title>The highly reduced genome of an enslaved algal nucleus.</title>
        <authorList>
            <person name="Douglas S."/>
            <person name="Zauner S."/>
            <person name="Fraunholz M."/>
            <person name="Beaton M."/>
            <person name="Penny S."/>
            <person name="Deng L."/>
            <person name="Wu X."/>
            <person name="Reith M."/>
            <person name="Cavalier-Smith T."/>
            <person name="Maier U."/>
        </authorList>
    </citation>
    <scope>NUCLEOTIDE SEQUENCE [LARGE SCALE GENOMIC DNA]</scope>
</reference>
<dbReference type="InterPro" id="IPR036388">
    <property type="entry name" value="WH-like_DNA-bd_sf"/>
</dbReference>
<dbReference type="PANTHER" id="PTHR12146:SF0">
    <property type="entry name" value="RIBOSOMAL PROTEIN S10"/>
    <property type="match status" value="1"/>
</dbReference>
<evidence type="ECO:0000259" key="6">
    <source>
        <dbReference type="Pfam" id="PF03501"/>
    </source>
</evidence>
<dbReference type="PANTHER" id="PTHR12146">
    <property type="entry name" value="40S RIBOSOMAL PROTEIN S10"/>
    <property type="match status" value="1"/>
</dbReference>
<evidence type="ECO:0000313" key="8">
    <source>
        <dbReference type="Proteomes" id="UP000242167"/>
    </source>
</evidence>
<feature type="domain" description="Plectin/eS10 N-terminal" evidence="6">
    <location>
        <begin position="3"/>
        <end position="87"/>
    </location>
</feature>
<dbReference type="GO" id="GO:0003723">
    <property type="term" value="F:RNA binding"/>
    <property type="evidence" value="ECO:0007669"/>
    <property type="project" value="TreeGrafter"/>
</dbReference>
<evidence type="ECO:0000256" key="2">
    <source>
        <dbReference type="ARBA" id="ARBA00007278"/>
    </source>
</evidence>